<accession>A0AAW1R7J1</accession>
<keyword evidence="10" id="KW-1185">Reference proteome</keyword>
<evidence type="ECO:0000256" key="2">
    <source>
        <dbReference type="ARBA" id="ARBA00004442"/>
    </source>
</evidence>
<evidence type="ECO:0000313" key="10">
    <source>
        <dbReference type="Proteomes" id="UP001489004"/>
    </source>
</evidence>
<organism evidence="9 10">
    <name type="scientific">[Myrmecia] bisecta</name>
    <dbReference type="NCBI Taxonomy" id="41462"/>
    <lineage>
        <taxon>Eukaryota</taxon>
        <taxon>Viridiplantae</taxon>
        <taxon>Chlorophyta</taxon>
        <taxon>core chlorophytes</taxon>
        <taxon>Trebouxiophyceae</taxon>
        <taxon>Trebouxiales</taxon>
        <taxon>Trebouxiaceae</taxon>
        <taxon>Myrmecia</taxon>
    </lineage>
</organism>
<protein>
    <submittedName>
        <fullName evidence="9">Uncharacterized protein</fullName>
    </submittedName>
</protein>
<evidence type="ECO:0000256" key="3">
    <source>
        <dbReference type="ARBA" id="ARBA00004613"/>
    </source>
</evidence>
<dbReference type="Pfam" id="PF02415">
    <property type="entry name" value="Chlam_PMP"/>
    <property type="match status" value="1"/>
</dbReference>
<dbReference type="InterPro" id="IPR006626">
    <property type="entry name" value="PbH1"/>
</dbReference>
<proteinExistence type="predicted"/>
<evidence type="ECO:0000256" key="4">
    <source>
        <dbReference type="ARBA" id="ARBA00022525"/>
    </source>
</evidence>
<dbReference type="PANTHER" id="PTHR11319:SF35">
    <property type="entry name" value="OUTER MEMBRANE PROTEIN PMPC-RELATED"/>
    <property type="match status" value="1"/>
</dbReference>
<feature type="compositionally biased region" description="Low complexity" evidence="8">
    <location>
        <begin position="373"/>
        <end position="394"/>
    </location>
</feature>
<dbReference type="PANTHER" id="PTHR11319">
    <property type="entry name" value="G PROTEIN-COUPLED RECEPTOR-RELATED"/>
    <property type="match status" value="1"/>
</dbReference>
<dbReference type="SUPFAM" id="SSF51126">
    <property type="entry name" value="Pectin lyase-like"/>
    <property type="match status" value="2"/>
</dbReference>
<feature type="region of interest" description="Disordered" evidence="8">
    <location>
        <begin position="343"/>
        <end position="432"/>
    </location>
</feature>
<keyword evidence="7" id="KW-0998">Cell outer membrane</keyword>
<evidence type="ECO:0000256" key="6">
    <source>
        <dbReference type="ARBA" id="ARBA00023136"/>
    </source>
</evidence>
<keyword evidence="6" id="KW-0472">Membrane</keyword>
<keyword evidence="5" id="KW-0732">Signal</keyword>
<dbReference type="InterPro" id="IPR003368">
    <property type="entry name" value="POMP_repeat"/>
</dbReference>
<comment type="subcellular location">
    <subcellularLocation>
        <location evidence="1">Cell envelope</location>
    </subcellularLocation>
    <subcellularLocation>
        <location evidence="2">Cell outer membrane</location>
    </subcellularLocation>
    <subcellularLocation>
        <location evidence="3">Secreted</location>
    </subcellularLocation>
</comment>
<keyword evidence="4" id="KW-0964">Secreted</keyword>
<evidence type="ECO:0000313" key="9">
    <source>
        <dbReference type="EMBL" id="KAK9829510.1"/>
    </source>
</evidence>
<dbReference type="AlphaFoldDB" id="A0AAW1R7J1"/>
<evidence type="ECO:0000256" key="1">
    <source>
        <dbReference type="ARBA" id="ARBA00004196"/>
    </source>
</evidence>
<reference evidence="9 10" key="1">
    <citation type="journal article" date="2024" name="Nat. Commun.">
        <title>Phylogenomics reveals the evolutionary origins of lichenization in chlorophyte algae.</title>
        <authorList>
            <person name="Puginier C."/>
            <person name="Libourel C."/>
            <person name="Otte J."/>
            <person name="Skaloud P."/>
            <person name="Haon M."/>
            <person name="Grisel S."/>
            <person name="Petersen M."/>
            <person name="Berrin J.G."/>
            <person name="Delaux P.M."/>
            <person name="Dal Grande F."/>
            <person name="Keller J."/>
        </authorList>
    </citation>
    <scope>NUCLEOTIDE SEQUENCE [LARGE SCALE GENOMIC DNA]</scope>
    <source>
        <strain evidence="9 10">SAG 2043</strain>
    </source>
</reference>
<sequence>MTGGPALADFAPFPGVNYIRSNMLPGGTIQIADSALDIKDSVFNMLRALGQATIILNNTVVTISNSTFTNNRQAAVGGVLGVGTSKLTVTDSRFEGNVGGQAGGVSILTNSTLVLNGTVFDSNQGAQGGAVAVTNSTSALISACTFTNNTGSNGGAIYINNVVGGDVLLYANNFTSNGAVFSGGALFQQQADGELIDNVFSENLAAGGGAVWQSSCKSINHFNNLFDSNVAKNGSTLEMNTITGAIQQTTFSNNRGLKGAALYTAISDVAVTGCIFDSNAAAQQGGAVYRVASSGDISSCAFDSNTARQQAGAIYDTQVTGDINMCSFDSNKAGTKPQGIYRLESTGSINSPKGLADQDVQTISKSQEGSDPSAAGGVVSDVPSGVVSDVPPVSTDLPVASDSPVASDGSTSPVGGSGGGGVQTLPTSSGRR</sequence>
<feature type="compositionally biased region" description="Polar residues" evidence="8">
    <location>
        <begin position="359"/>
        <end position="370"/>
    </location>
</feature>
<comment type="caution">
    <text evidence="9">The sequence shown here is derived from an EMBL/GenBank/DDBJ whole genome shotgun (WGS) entry which is preliminary data.</text>
</comment>
<gene>
    <name evidence="9" type="ORF">WJX72_006285</name>
</gene>
<evidence type="ECO:0000256" key="7">
    <source>
        <dbReference type="ARBA" id="ARBA00023237"/>
    </source>
</evidence>
<dbReference type="EMBL" id="JALJOR010000001">
    <property type="protein sequence ID" value="KAK9829510.1"/>
    <property type="molecule type" value="Genomic_DNA"/>
</dbReference>
<dbReference type="Proteomes" id="UP001489004">
    <property type="component" value="Unassembled WGS sequence"/>
</dbReference>
<dbReference type="InterPro" id="IPR011050">
    <property type="entry name" value="Pectin_lyase_fold/virulence"/>
</dbReference>
<evidence type="ECO:0000256" key="8">
    <source>
        <dbReference type="SAM" id="MobiDB-lite"/>
    </source>
</evidence>
<dbReference type="SMART" id="SM00710">
    <property type="entry name" value="PbH1"/>
    <property type="match status" value="5"/>
</dbReference>
<evidence type="ECO:0000256" key="5">
    <source>
        <dbReference type="ARBA" id="ARBA00022729"/>
    </source>
</evidence>
<dbReference type="GO" id="GO:0005576">
    <property type="term" value="C:extracellular region"/>
    <property type="evidence" value="ECO:0007669"/>
    <property type="project" value="UniProtKB-SubCell"/>
</dbReference>
<name>A0AAW1R7J1_9CHLO</name>